<dbReference type="FunFam" id="1.25.40.10:FF:000366">
    <property type="entry name" value="Pentatricopeptide (PPR) repeat-containing protein"/>
    <property type="match status" value="1"/>
</dbReference>
<reference evidence="4 5" key="2">
    <citation type="submission" date="2025-04" db="UniProtKB">
        <authorList>
            <consortium name="RefSeq"/>
        </authorList>
    </citation>
    <scope>IDENTIFICATION</scope>
    <source>
        <tissue evidence="4 5">Leaf</tissue>
    </source>
</reference>
<dbReference type="Gene3D" id="1.25.40.10">
    <property type="entry name" value="Tetratricopeptide repeat domain"/>
    <property type="match status" value="6"/>
</dbReference>
<evidence type="ECO:0000313" key="6">
    <source>
        <dbReference type="RefSeq" id="XP_031371741.1"/>
    </source>
</evidence>
<evidence type="ECO:0000313" key="10">
    <source>
        <dbReference type="RefSeq" id="XP_031371745.1"/>
    </source>
</evidence>
<feature type="repeat" description="PPR" evidence="2">
    <location>
        <begin position="214"/>
        <end position="248"/>
    </location>
</feature>
<dbReference type="Pfam" id="PF01535">
    <property type="entry name" value="PPR"/>
    <property type="match status" value="5"/>
</dbReference>
<dbReference type="InterPro" id="IPR011990">
    <property type="entry name" value="TPR-like_helical_dom_sf"/>
</dbReference>
<evidence type="ECO:0000256" key="1">
    <source>
        <dbReference type="ARBA" id="ARBA00022737"/>
    </source>
</evidence>
<dbReference type="InterPro" id="IPR046960">
    <property type="entry name" value="PPR_At4g14850-like_plant"/>
</dbReference>
<evidence type="ECO:0000313" key="8">
    <source>
        <dbReference type="RefSeq" id="XP_031371743.1"/>
    </source>
</evidence>
<name>A0A6P8BP17_PUNGR</name>
<evidence type="ECO:0000313" key="12">
    <source>
        <dbReference type="RefSeq" id="XP_031371747.1"/>
    </source>
</evidence>
<feature type="repeat" description="PPR" evidence="2">
    <location>
        <begin position="416"/>
        <end position="450"/>
    </location>
</feature>
<dbReference type="RefSeq" id="XP_031371740.1">
    <property type="nucleotide sequence ID" value="XM_031515880.1"/>
</dbReference>
<evidence type="ECO:0000313" key="13">
    <source>
        <dbReference type="RefSeq" id="XP_031371748.1"/>
    </source>
</evidence>
<keyword evidence="3" id="KW-1185">Reference proteome</keyword>
<evidence type="ECO:0000256" key="2">
    <source>
        <dbReference type="PROSITE-ProRule" id="PRU00708"/>
    </source>
</evidence>
<keyword evidence="1" id="KW-0677">Repeat</keyword>
<dbReference type="InterPro" id="IPR046849">
    <property type="entry name" value="E2_motif"/>
</dbReference>
<dbReference type="RefSeq" id="XP_031371741.1">
    <property type="nucleotide sequence ID" value="XM_031515881.1"/>
</dbReference>
<dbReference type="Pfam" id="PF20430">
    <property type="entry name" value="Eplus_motif"/>
    <property type="match status" value="1"/>
</dbReference>
<dbReference type="RefSeq" id="XP_031371747.1">
    <property type="nucleotide sequence ID" value="XM_031515887.1"/>
</dbReference>
<evidence type="ECO:0000313" key="5">
    <source>
        <dbReference type="RefSeq" id="XP_031371740.1"/>
    </source>
</evidence>
<dbReference type="InterPro" id="IPR002885">
    <property type="entry name" value="PPR_rpt"/>
</dbReference>
<organism evidence="3 10">
    <name type="scientific">Punica granatum</name>
    <name type="common">Pomegranate</name>
    <dbReference type="NCBI Taxonomy" id="22663"/>
    <lineage>
        <taxon>Eukaryota</taxon>
        <taxon>Viridiplantae</taxon>
        <taxon>Streptophyta</taxon>
        <taxon>Embryophyta</taxon>
        <taxon>Tracheophyta</taxon>
        <taxon>Spermatophyta</taxon>
        <taxon>Magnoliopsida</taxon>
        <taxon>eudicotyledons</taxon>
        <taxon>Gunneridae</taxon>
        <taxon>Pentapetalae</taxon>
        <taxon>rosids</taxon>
        <taxon>malvids</taxon>
        <taxon>Myrtales</taxon>
        <taxon>Lythraceae</taxon>
        <taxon>Punica</taxon>
    </lineage>
</organism>
<dbReference type="RefSeq" id="XP_031371749.1">
    <property type="nucleotide sequence ID" value="XM_031515889.1"/>
</dbReference>
<dbReference type="FunFam" id="1.25.40.10:FF:000344">
    <property type="entry name" value="Pentatricopeptide repeat-containing protein"/>
    <property type="match status" value="1"/>
</dbReference>
<evidence type="ECO:0000313" key="4">
    <source>
        <dbReference type="RefSeq" id="XP_031371738.1"/>
    </source>
</evidence>
<dbReference type="Pfam" id="PF13041">
    <property type="entry name" value="PPR_2"/>
    <property type="match status" value="4"/>
</dbReference>
<feature type="repeat" description="PPR" evidence="2">
    <location>
        <begin position="517"/>
        <end position="547"/>
    </location>
</feature>
<dbReference type="RefSeq" id="XP_031371744.1">
    <property type="nucleotide sequence ID" value="XM_031515884.1"/>
</dbReference>
<dbReference type="RefSeq" id="XP_031371738.1">
    <property type="nucleotide sequence ID" value="XM_031515878.1"/>
</dbReference>
<dbReference type="OrthoDB" id="730395at2759"/>
<evidence type="ECO:0000313" key="14">
    <source>
        <dbReference type="RefSeq" id="XP_031371749.1"/>
    </source>
</evidence>
<evidence type="ECO:0000313" key="9">
    <source>
        <dbReference type="RefSeq" id="XP_031371744.1"/>
    </source>
</evidence>
<dbReference type="FunFam" id="1.25.40.10:FF:000351">
    <property type="entry name" value="Pentatricopeptide repeat-containing protein"/>
    <property type="match status" value="1"/>
</dbReference>
<evidence type="ECO:0000313" key="7">
    <source>
        <dbReference type="RefSeq" id="XP_031371742.1"/>
    </source>
</evidence>
<dbReference type="GO" id="GO:0003723">
    <property type="term" value="F:RNA binding"/>
    <property type="evidence" value="ECO:0007669"/>
    <property type="project" value="InterPro"/>
</dbReference>
<dbReference type="NCBIfam" id="TIGR00756">
    <property type="entry name" value="PPR"/>
    <property type="match status" value="5"/>
</dbReference>
<dbReference type="FunFam" id="1.25.40.10:FF:000073">
    <property type="entry name" value="Pentatricopeptide repeat-containing protein chloroplastic"/>
    <property type="match status" value="1"/>
</dbReference>
<reference evidence="3" key="1">
    <citation type="journal article" date="2020" name="Plant Biotechnol. J.">
        <title>The pomegranate (Punica granatum L.) draft genome dissects genetic divergence between soft- and hard-seeded cultivars.</title>
        <authorList>
            <person name="Luo X."/>
            <person name="Li H."/>
            <person name="Wu Z."/>
            <person name="Yao W."/>
            <person name="Zhao P."/>
            <person name="Cao D."/>
            <person name="Yu H."/>
            <person name="Li K."/>
            <person name="Poudel K."/>
            <person name="Zhao D."/>
            <person name="Zhang F."/>
            <person name="Xia X."/>
            <person name="Chen L."/>
            <person name="Wang Q."/>
            <person name="Jing D."/>
            <person name="Cao S."/>
        </authorList>
    </citation>
    <scope>NUCLEOTIDE SEQUENCE [LARGE SCALE GENOMIC DNA]</scope>
</reference>
<dbReference type="FunFam" id="1.25.40.10:FF:000436">
    <property type="entry name" value="Pentatricopeptide repeat-containing protein At5g39350 family"/>
    <property type="match status" value="1"/>
</dbReference>
<feature type="repeat" description="PPR" evidence="2">
    <location>
        <begin position="619"/>
        <end position="653"/>
    </location>
</feature>
<sequence length="851" mass="95405">MCMDALTTRARSPFLLLKRFVTAVACSFEPSLPQSNSLFLPHPEEHSVSRFALLLQSCSGPSDLQLGRKLHAQVITYGLKSNALICSKLLGMYVLCGSFIDATSMFYRMEIQHSLPWNWMIRGWTMSGQFKFALLFYFKMLGLGICPDKYTFPYVVKSCSGLGSAVMGRLVHQMIRMMGLEGDMFVGSSLIKLYAENACIDDARLLFDIMPNRDCVLWNVMIYGYLKNEDYINAIEVFLEMRKSGTKPNSVTFVSTLSVCATEGIIRLGTQLHGLSVIFGFETDPPVANTLVSVYSKCKHFIDARRVFETMPRTDVVLWNAIISGYVQNGMMEQALDLFNEMIDLGIKPDSVTFSSLLPSIAESTILELGKEAHGYIVRHGVPLDVFLKSALIDLYFKCKDVKMAKRTFEQTSLTDIVIYTGMISGYVLNGMNMDAVETFRKLMDEGKRPNSLTLASLLPACAGLASPRLGKEVHGFALKNGIESRCYVGSAILDMYAKCGRVNLAHNVFKNMSQRDSVCWNSMITGYSQNGKPQEAIHLFRQMGAAQGIKYDCVSVTSALSACASLPALYYGKEIHGYMIKQPSCSDIFGKSTLIDMYAKCGNLELARRVFDQAEEKNEVSWNSIIAAYGMHGLLSECLSLFHKMLENYIRPDYVTFLTIISACGHVGEIDQGIRYFHLMRDKYRILPRMEHYGCMVDLFGRAGRLKEAFETIKSMPFPPDAGVWGTLLGACRVHGNVDLAEIASSHLFDLDPENSGYYTLLSNVHADAGQWIGVHRVRHLMKERGLQKIPGRSWVEIDNVTHIFVAADWTHPQSGEIYFALDILLQELRREGYAPQLCHLRNPQAEEII</sequence>
<dbReference type="Pfam" id="PF20431">
    <property type="entry name" value="E_motif"/>
    <property type="match status" value="1"/>
</dbReference>
<dbReference type="PANTHER" id="PTHR24015">
    <property type="entry name" value="OS07G0578800 PROTEIN-RELATED"/>
    <property type="match status" value="1"/>
</dbReference>
<dbReference type="RefSeq" id="XP_031371742.1">
    <property type="nucleotide sequence ID" value="XM_031515882.1"/>
</dbReference>
<dbReference type="AlphaFoldDB" id="A0A6P8BP17"/>
<evidence type="ECO:0000313" key="11">
    <source>
        <dbReference type="RefSeq" id="XP_031371746.1"/>
    </source>
</evidence>
<dbReference type="FunFam" id="1.25.40.10:FF:000031">
    <property type="entry name" value="Pentatricopeptide repeat-containing protein mitochondrial"/>
    <property type="match status" value="1"/>
</dbReference>
<dbReference type="PROSITE" id="PS51375">
    <property type="entry name" value="PPR"/>
    <property type="match status" value="5"/>
</dbReference>
<dbReference type="GO" id="GO:0009451">
    <property type="term" value="P:RNA modification"/>
    <property type="evidence" value="ECO:0007669"/>
    <property type="project" value="InterPro"/>
</dbReference>
<gene>
    <name evidence="4 5 6 7 8 9 10 11 12 13 14" type="primary">LOC116187235</name>
</gene>
<dbReference type="PANTHER" id="PTHR24015:SF1886">
    <property type="entry name" value="OS03G0781100 PROTEIN"/>
    <property type="match status" value="1"/>
</dbReference>
<dbReference type="RefSeq" id="XP_031371746.1">
    <property type="nucleotide sequence ID" value="XM_031515886.1"/>
</dbReference>
<dbReference type="RefSeq" id="XP_031371743.1">
    <property type="nucleotide sequence ID" value="XM_031515883.1"/>
</dbReference>
<protein>
    <submittedName>
        <fullName evidence="4 5">Pentatricopeptide repeat-containing protein At4g21300 isoform X1</fullName>
    </submittedName>
</protein>
<dbReference type="Proteomes" id="UP000515151">
    <property type="component" value="Chromosome 8"/>
</dbReference>
<dbReference type="InterPro" id="IPR046848">
    <property type="entry name" value="E_motif"/>
</dbReference>
<dbReference type="GeneID" id="116187235"/>
<accession>A0A6P8BP17</accession>
<dbReference type="RefSeq" id="XP_031371745.1">
    <property type="nucleotide sequence ID" value="XM_031515885.1"/>
</dbReference>
<feature type="repeat" description="PPR" evidence="2">
    <location>
        <begin position="315"/>
        <end position="349"/>
    </location>
</feature>
<evidence type="ECO:0000313" key="3">
    <source>
        <dbReference type="Proteomes" id="UP000515151"/>
    </source>
</evidence>
<proteinExistence type="predicted"/>
<dbReference type="RefSeq" id="XP_031371748.1">
    <property type="nucleotide sequence ID" value="XM_031515888.1"/>
</dbReference>